<feature type="region of interest" description="Disordered" evidence="4">
    <location>
        <begin position="1177"/>
        <end position="1210"/>
    </location>
</feature>
<feature type="compositionally biased region" description="Polar residues" evidence="4">
    <location>
        <begin position="1423"/>
        <end position="1434"/>
    </location>
</feature>
<dbReference type="STRING" id="1149755.A0A2J6RWM9"/>
<feature type="compositionally biased region" description="Low complexity" evidence="4">
    <location>
        <begin position="1438"/>
        <end position="1464"/>
    </location>
</feature>
<feature type="region of interest" description="Disordered" evidence="4">
    <location>
        <begin position="659"/>
        <end position="695"/>
    </location>
</feature>
<evidence type="ECO:0000313" key="7">
    <source>
        <dbReference type="Proteomes" id="UP000235786"/>
    </source>
</evidence>
<evidence type="ECO:0000256" key="4">
    <source>
        <dbReference type="SAM" id="MobiDB-lite"/>
    </source>
</evidence>
<evidence type="ECO:0000256" key="1">
    <source>
        <dbReference type="ARBA" id="ARBA00004245"/>
    </source>
</evidence>
<accession>A0A2J6RWM9</accession>
<dbReference type="OrthoDB" id="5409589at2759"/>
<dbReference type="InterPro" id="IPR036534">
    <property type="entry name" value="GAR_dom_sf"/>
</dbReference>
<dbReference type="CDD" id="cd06503">
    <property type="entry name" value="ATP-synt_Fo_b"/>
    <property type="match status" value="1"/>
</dbReference>
<feature type="region of interest" description="Disordered" evidence="4">
    <location>
        <begin position="1125"/>
        <end position="1161"/>
    </location>
</feature>
<dbReference type="GO" id="GO:0008017">
    <property type="term" value="F:microtubule binding"/>
    <property type="evidence" value="ECO:0007669"/>
    <property type="project" value="InterPro"/>
</dbReference>
<name>A0A2J6RWM9_HYAVF</name>
<proteinExistence type="predicted"/>
<feature type="region of interest" description="Disordered" evidence="4">
    <location>
        <begin position="722"/>
        <end position="859"/>
    </location>
</feature>
<evidence type="ECO:0000256" key="2">
    <source>
        <dbReference type="ARBA" id="ARBA00022490"/>
    </source>
</evidence>
<protein>
    <recommendedName>
        <fullName evidence="5">GAR domain-containing protein</fullName>
    </recommendedName>
</protein>
<feature type="region of interest" description="Disordered" evidence="4">
    <location>
        <begin position="432"/>
        <end position="463"/>
    </location>
</feature>
<dbReference type="Proteomes" id="UP000235786">
    <property type="component" value="Unassembled WGS sequence"/>
</dbReference>
<feature type="compositionally biased region" description="Low complexity" evidence="4">
    <location>
        <begin position="722"/>
        <end position="733"/>
    </location>
</feature>
<feature type="region of interest" description="Disordered" evidence="4">
    <location>
        <begin position="500"/>
        <end position="526"/>
    </location>
</feature>
<reference evidence="6 7" key="1">
    <citation type="submission" date="2016-04" db="EMBL/GenBank/DDBJ databases">
        <title>A degradative enzymes factory behind the ericoid mycorrhizal symbiosis.</title>
        <authorList>
            <consortium name="DOE Joint Genome Institute"/>
            <person name="Martino E."/>
            <person name="Morin E."/>
            <person name="Grelet G."/>
            <person name="Kuo A."/>
            <person name="Kohler A."/>
            <person name="Daghino S."/>
            <person name="Barry K."/>
            <person name="Choi C."/>
            <person name="Cichocki N."/>
            <person name="Clum A."/>
            <person name="Copeland A."/>
            <person name="Hainaut M."/>
            <person name="Haridas S."/>
            <person name="Labutti K."/>
            <person name="Lindquist E."/>
            <person name="Lipzen A."/>
            <person name="Khouja H.-R."/>
            <person name="Murat C."/>
            <person name="Ohm R."/>
            <person name="Olson A."/>
            <person name="Spatafora J."/>
            <person name="Veneault-Fourrey C."/>
            <person name="Henrissat B."/>
            <person name="Grigoriev I."/>
            <person name="Martin F."/>
            <person name="Perotto S."/>
        </authorList>
    </citation>
    <scope>NUCLEOTIDE SEQUENCE [LARGE SCALE GENOMIC DNA]</scope>
    <source>
        <strain evidence="6 7">F</strain>
    </source>
</reference>
<feature type="compositionally biased region" description="Low complexity" evidence="4">
    <location>
        <begin position="1195"/>
        <end position="1204"/>
    </location>
</feature>
<feature type="compositionally biased region" description="Low complexity" evidence="4">
    <location>
        <begin position="17"/>
        <end position="31"/>
    </location>
</feature>
<dbReference type="SUPFAM" id="SSF143575">
    <property type="entry name" value="GAS2 domain-like"/>
    <property type="match status" value="1"/>
</dbReference>
<feature type="compositionally biased region" description="Basic and acidic residues" evidence="4">
    <location>
        <begin position="500"/>
        <end position="524"/>
    </location>
</feature>
<organism evidence="6 7">
    <name type="scientific">Hyaloscypha variabilis (strain UAMH 11265 / GT02V1 / F)</name>
    <name type="common">Meliniomyces variabilis</name>
    <dbReference type="NCBI Taxonomy" id="1149755"/>
    <lineage>
        <taxon>Eukaryota</taxon>
        <taxon>Fungi</taxon>
        <taxon>Dikarya</taxon>
        <taxon>Ascomycota</taxon>
        <taxon>Pezizomycotina</taxon>
        <taxon>Leotiomycetes</taxon>
        <taxon>Helotiales</taxon>
        <taxon>Hyaloscyphaceae</taxon>
        <taxon>Hyaloscypha</taxon>
        <taxon>Hyaloscypha variabilis</taxon>
    </lineage>
</organism>
<gene>
    <name evidence="6" type="ORF">L207DRAFT_509518</name>
</gene>
<feature type="region of interest" description="Disordered" evidence="4">
    <location>
        <begin position="1368"/>
        <end position="1543"/>
    </location>
</feature>
<evidence type="ECO:0000313" key="6">
    <source>
        <dbReference type="EMBL" id="PMD42919.1"/>
    </source>
</evidence>
<feature type="compositionally biased region" description="Polar residues" evidence="4">
    <location>
        <begin position="117"/>
        <end position="128"/>
    </location>
</feature>
<feature type="compositionally biased region" description="Basic and acidic residues" evidence="4">
    <location>
        <begin position="614"/>
        <end position="623"/>
    </location>
</feature>
<feature type="region of interest" description="Disordered" evidence="4">
    <location>
        <begin position="545"/>
        <end position="623"/>
    </location>
</feature>
<feature type="region of interest" description="Disordered" evidence="4">
    <location>
        <begin position="1"/>
        <end position="33"/>
    </location>
</feature>
<feature type="region of interest" description="Disordered" evidence="4">
    <location>
        <begin position="99"/>
        <end position="137"/>
    </location>
</feature>
<sequence length="1543" mass="168522">MGDTPVFSSPALPRIAPPSLHTRTPSRSPTRQRLADDILSDLTPTTTLEAFKNPSGRLRASIEDATPSKQAFGLRAALASKNIQEWVDELSNWQWPAEGGSLGFEVPPAKRRKLSSRTDGSTNQYEQNDTPDENEPQYFGSLLATEVLRYEIRLDEITADMEELNVEEIKRQVLDTHFSAKSRPSSSASNSPMPGFLSSYNKMDDFTAIVTATVLQALPNLSKLMRLMDVWTIRLSVLRKVPPLLLALEDAEIALKSGWNTINNPGSHNGEDVALSRDTFGIMREVLQDKVTALGQDLDYMLDTLEGREDTLPETWLDRMEAIEQDYGEWVVSGDRKVRQGEWAKMAKARKEAEGAKRFKEAAAAKAAEEAETARRKAQQEAREAEAAEAAKRKAEEEAEEAERARLQAIHDAEDARLAEIERQRVQKAAEEARAAEAARRKDELAAEEAETARKQALRDAENARNEEIARKAAQQAINDAQVAEAARLNAEKAAHEAEIASQRALRDAEDAHNAEVARERAQQEAEMAEAARLQVLKNAENARQAELAREKAQKNAEDAAERSKQQAETEAEELARQQAERDVEESARLQSLKDAEKAKRAIEQAQQDAENAEIARQKTKKDAEDIEMARLLALKESEDAAAQSRQVQKALEDANSSEVATLHATEDAHAQVVDKRDVKSVESSDIQAEQNPKQIDMGVSASSVALPTLAVGAAVALTSSLLKKSSSSGKISRIPPFDGNESEESQPTSPAGVSVPVSQYDGVDTDMIRQYADEVVPEQSSLASPIRFEPSQHRSPSTPGTPKATVSPITDPEDSGSPKSPRSPRFGRAFAKFVRRTPSPKINSERPGSSDSTKKRKSFQLNGIFKSRGATSLPQSPTEPLVNHELTKDHINLNRSNGSDWTVVARPDDILAEGFPLSTLSLSDPVVKRSLETDGTRSKRHSRNISVVTGYSSADPTPEIQQTEHAEYFRPIVSPRMTARSPVLVHEPLTRSKSPVTLDTPVTVGKAVPALDGSETPAKSLDSAQISTGEQHDAAPPPNVETGGDECDVCDVAPQEIQLEEVAIPMVAHKASAAHVNGGVKEISVPSPRRGSISSDTPTIVNGRASDVPSSPIAFPASPALETFPEVDESPTAGRIGLRNGTMFDYSPPDSPPAPAMSKRPTLNMEQPALFSAAETTGPLTPLEPPVFDDIDVSPAPLSSPKKASSDEQLQKQISTLLESIPARIRLTSELEANPFSSNTLQPKKTRRSITPSFRSTSSMSNYSTSSRAPTPSFTLAPAFSKTNHRSRTPGNPEIKLYHLSRSTGEAPIKLFVRLVGEHGERVMVRVGGGWADLGEYLKEYASHHGRRTAADNDRIEIQDLPPRVVSNSSSIATIRGNGRDSPVPRPQSVLERPIDRPGSSLNIRKTRKSVGESEYYANDIRSPSTPLPNINRRSYETPPSAAGSEASSTSTGPSFRSSSRLSWTEEDSSLGLAGPKSKKVVISEKDQEWVESMKEKVRQASAEKERRNREKEGTKESQRKSSFGEMDRVGGTKRLFRKTGI</sequence>
<dbReference type="Pfam" id="PF02187">
    <property type="entry name" value="GAS2"/>
    <property type="match status" value="1"/>
</dbReference>
<dbReference type="InterPro" id="IPR003108">
    <property type="entry name" value="GAR_dom"/>
</dbReference>
<feature type="compositionally biased region" description="Basic and acidic residues" evidence="4">
    <location>
        <begin position="665"/>
        <end position="683"/>
    </location>
</feature>
<feature type="compositionally biased region" description="Basic and acidic residues" evidence="4">
    <location>
        <begin position="547"/>
        <end position="603"/>
    </location>
</feature>
<feature type="domain" description="GAR" evidence="5">
    <location>
        <begin position="1270"/>
        <end position="1346"/>
    </location>
</feature>
<feature type="compositionally biased region" description="Polar residues" evidence="4">
    <location>
        <begin position="841"/>
        <end position="852"/>
    </location>
</feature>
<feature type="compositionally biased region" description="Low complexity" evidence="4">
    <location>
        <begin position="1254"/>
        <end position="1268"/>
    </location>
</feature>
<feature type="compositionally biased region" description="Polar residues" evidence="4">
    <location>
        <begin position="684"/>
        <end position="694"/>
    </location>
</feature>
<dbReference type="GO" id="GO:0005856">
    <property type="term" value="C:cytoskeleton"/>
    <property type="evidence" value="ECO:0007669"/>
    <property type="project" value="UniProtKB-SubCell"/>
</dbReference>
<evidence type="ECO:0000256" key="3">
    <source>
        <dbReference type="ARBA" id="ARBA00023212"/>
    </source>
</evidence>
<keyword evidence="7" id="KW-1185">Reference proteome</keyword>
<dbReference type="EMBL" id="KZ613942">
    <property type="protein sequence ID" value="PMD42919.1"/>
    <property type="molecule type" value="Genomic_DNA"/>
</dbReference>
<evidence type="ECO:0000259" key="5">
    <source>
        <dbReference type="PROSITE" id="PS51460"/>
    </source>
</evidence>
<feature type="region of interest" description="Disordered" evidence="4">
    <location>
        <begin position="1237"/>
        <end position="1296"/>
    </location>
</feature>
<feature type="region of interest" description="Disordered" evidence="4">
    <location>
        <begin position="1008"/>
        <end position="1044"/>
    </location>
</feature>
<dbReference type="PROSITE" id="PS51460">
    <property type="entry name" value="GAR"/>
    <property type="match status" value="1"/>
</dbReference>
<feature type="region of interest" description="Disordered" evidence="4">
    <location>
        <begin position="370"/>
        <end position="405"/>
    </location>
</feature>
<comment type="subcellular location">
    <subcellularLocation>
        <location evidence="1">Cytoplasm</location>
        <location evidence="1">Cytoskeleton</location>
    </subcellularLocation>
</comment>
<dbReference type="Gene3D" id="3.30.920.20">
    <property type="entry name" value="Gas2-like domain"/>
    <property type="match status" value="1"/>
</dbReference>
<feature type="compositionally biased region" description="Basic and acidic residues" evidence="4">
    <location>
        <begin position="1483"/>
        <end position="1521"/>
    </location>
</feature>
<keyword evidence="3" id="KW-0206">Cytoskeleton</keyword>
<keyword evidence="2" id="KW-0963">Cytoplasm</keyword>
<feature type="region of interest" description="Disordered" evidence="4">
    <location>
        <begin position="1082"/>
        <end position="1101"/>
    </location>
</feature>